<dbReference type="AlphaFoldDB" id="A0AAN7KZU2"/>
<evidence type="ECO:0000256" key="4">
    <source>
        <dbReference type="ARBA" id="ARBA00012513"/>
    </source>
</evidence>
<keyword evidence="11 20" id="KW-0547">Nucleotide-binding</keyword>
<dbReference type="SUPFAM" id="SSF49899">
    <property type="entry name" value="Concanavalin A-like lectins/glucanases"/>
    <property type="match status" value="1"/>
</dbReference>
<evidence type="ECO:0000256" key="11">
    <source>
        <dbReference type="ARBA" id="ARBA00022741"/>
    </source>
</evidence>
<dbReference type="FunFam" id="1.10.510.10:FF:000108">
    <property type="entry name" value="L-type lectin-domain containing receptor kinase S.4"/>
    <property type="match status" value="1"/>
</dbReference>
<name>A0AAN7KZU2_TRANT</name>
<evidence type="ECO:0000313" key="24">
    <source>
        <dbReference type="EMBL" id="KAK4776652.1"/>
    </source>
</evidence>
<dbReference type="Gene3D" id="1.10.510.10">
    <property type="entry name" value="Transferase(Phosphotransferase) domain 1"/>
    <property type="match status" value="1"/>
</dbReference>
<keyword evidence="10" id="KW-0430">Lectin</keyword>
<evidence type="ECO:0000313" key="25">
    <source>
        <dbReference type="Proteomes" id="UP001346149"/>
    </source>
</evidence>
<evidence type="ECO:0000256" key="3">
    <source>
        <dbReference type="ARBA" id="ARBA00010217"/>
    </source>
</evidence>
<gene>
    <name evidence="24" type="ORF">SAY86_005340</name>
</gene>
<comment type="catalytic activity">
    <reaction evidence="18">
        <text>L-threonyl-[protein] + ATP = O-phospho-L-threonyl-[protein] + ADP + H(+)</text>
        <dbReference type="Rhea" id="RHEA:46608"/>
        <dbReference type="Rhea" id="RHEA-COMP:11060"/>
        <dbReference type="Rhea" id="RHEA-COMP:11605"/>
        <dbReference type="ChEBI" id="CHEBI:15378"/>
        <dbReference type="ChEBI" id="CHEBI:30013"/>
        <dbReference type="ChEBI" id="CHEBI:30616"/>
        <dbReference type="ChEBI" id="CHEBI:61977"/>
        <dbReference type="ChEBI" id="CHEBI:456216"/>
        <dbReference type="EC" id="2.7.11.1"/>
    </reaction>
</comment>
<dbReference type="InterPro" id="IPR011009">
    <property type="entry name" value="Kinase-like_dom_sf"/>
</dbReference>
<dbReference type="Proteomes" id="UP001346149">
    <property type="component" value="Unassembled WGS sequence"/>
</dbReference>
<keyword evidence="12" id="KW-0418">Kinase</keyword>
<dbReference type="SMART" id="SM00220">
    <property type="entry name" value="S_TKc"/>
    <property type="match status" value="1"/>
</dbReference>
<dbReference type="InterPro" id="IPR017441">
    <property type="entry name" value="Protein_kinase_ATP_BS"/>
</dbReference>
<dbReference type="PROSITE" id="PS00107">
    <property type="entry name" value="PROTEIN_KINASE_ATP"/>
    <property type="match status" value="1"/>
</dbReference>
<dbReference type="PROSITE" id="PS00307">
    <property type="entry name" value="LECTIN_LEGUME_BETA"/>
    <property type="match status" value="1"/>
</dbReference>
<evidence type="ECO:0000256" key="15">
    <source>
        <dbReference type="ARBA" id="ARBA00023136"/>
    </source>
</evidence>
<dbReference type="FunFam" id="3.30.200.20:FF:000112">
    <property type="entry name" value="Lectin-domain containing receptor kinase A4.3"/>
    <property type="match status" value="1"/>
</dbReference>
<comment type="catalytic activity">
    <reaction evidence="19">
        <text>L-seryl-[protein] + ATP = O-phospho-L-seryl-[protein] + ADP + H(+)</text>
        <dbReference type="Rhea" id="RHEA:17989"/>
        <dbReference type="Rhea" id="RHEA-COMP:9863"/>
        <dbReference type="Rhea" id="RHEA-COMP:11604"/>
        <dbReference type="ChEBI" id="CHEBI:15378"/>
        <dbReference type="ChEBI" id="CHEBI:29999"/>
        <dbReference type="ChEBI" id="CHEBI:30616"/>
        <dbReference type="ChEBI" id="CHEBI:83421"/>
        <dbReference type="ChEBI" id="CHEBI:456216"/>
        <dbReference type="EC" id="2.7.11.1"/>
    </reaction>
</comment>
<dbReference type="Gene3D" id="2.60.120.200">
    <property type="match status" value="1"/>
</dbReference>
<comment type="similarity">
    <text evidence="3">In the C-terminal section; belongs to the protein kinase superfamily. Ser/Thr protein kinase family.</text>
</comment>
<feature type="signal peptide" evidence="22">
    <location>
        <begin position="1"/>
        <end position="27"/>
    </location>
</feature>
<evidence type="ECO:0000256" key="17">
    <source>
        <dbReference type="ARBA" id="ARBA00023180"/>
    </source>
</evidence>
<dbReference type="InterPro" id="IPR019825">
    <property type="entry name" value="Lectin_legB_Mn/Ca_BS"/>
</dbReference>
<feature type="transmembrane region" description="Helical" evidence="21">
    <location>
        <begin position="297"/>
        <end position="319"/>
    </location>
</feature>
<dbReference type="InterPro" id="IPR001220">
    <property type="entry name" value="Legume_lectin_dom"/>
</dbReference>
<sequence>MDFLSLAMILNYLHIVLVFLHGRASSAQKTGFTFNGFQSSKLELEGVAVITPNGLLRLTEAKENLTETASHAFYQEPIQFKRSTGGSSFSFSTMFVFAIVPLDQRFTGPGMAFVVAPQRSLPGGQPRQYLGIFNMSNNGNATNHVLAVELDTVHTPEVKDIDKNHVGIDINGVVSAISAPAAYHTEGGAGKLKNLTLKIGQAMQVWVDYDGTERRINVTLAPLEVSRPSAPLLSLAVDLTPVMKETMYVGFSSATSQFYTSHYILGWSFRVNGHAQDLDISKLPKLPRLGKMPAPKMLTIGVPLLSIFSLSILIFGLIYHYRRKMKFAEVLEEWELNYGPHRFKYKDLYIATRGFRDQELLGTGGFGRVYRGTLPTSKIDIAVKRISHDSRQGVREFIAEIVSLGRLRHRNIVTLLGYCRRKGELLLVYDYMQNGSLDKYLFNQPRITLTWSQRFRVIKGVAAGLLYLHEGWDQVVIHRDVKASNVLLDAELNGRLGDFGLARLHDHGTDLHTTHVVGTLGYLAPENTRTGKATKATDVYAFGAFLLEVATGRRPIEPKSTTDAILVDWVFSCWRRGGGILEARDPNLKGDFVVDEVELVLKLGMVCSQSEPKLRPSMRQVVQCLDGDVNIQDLCSLLNTCLNGLKFTSQEEGFDDMVISYPSSSNQTYLASSYITESIISDGR</sequence>
<dbReference type="CDD" id="cd06899">
    <property type="entry name" value="lectin_legume_LecRK_Arcelin_ConA"/>
    <property type="match status" value="1"/>
</dbReference>
<dbReference type="GO" id="GO:0004674">
    <property type="term" value="F:protein serine/threonine kinase activity"/>
    <property type="evidence" value="ECO:0007669"/>
    <property type="project" value="UniProtKB-KW"/>
</dbReference>
<evidence type="ECO:0000256" key="9">
    <source>
        <dbReference type="ARBA" id="ARBA00022729"/>
    </source>
</evidence>
<accession>A0AAN7KZU2</accession>
<protein>
    <recommendedName>
        <fullName evidence="4">non-specific serine/threonine protein kinase</fullName>
        <ecNumber evidence="4">2.7.11.1</ecNumber>
    </recommendedName>
</protein>
<dbReference type="InterPro" id="IPR008271">
    <property type="entry name" value="Ser/Thr_kinase_AS"/>
</dbReference>
<evidence type="ECO:0000256" key="13">
    <source>
        <dbReference type="ARBA" id="ARBA00022840"/>
    </source>
</evidence>
<evidence type="ECO:0000256" key="5">
    <source>
        <dbReference type="ARBA" id="ARBA00022475"/>
    </source>
</evidence>
<evidence type="ECO:0000256" key="14">
    <source>
        <dbReference type="ARBA" id="ARBA00022989"/>
    </source>
</evidence>
<keyword evidence="13 20" id="KW-0067">ATP-binding</keyword>
<evidence type="ECO:0000256" key="21">
    <source>
        <dbReference type="SAM" id="Phobius"/>
    </source>
</evidence>
<evidence type="ECO:0000256" key="10">
    <source>
        <dbReference type="ARBA" id="ARBA00022734"/>
    </source>
</evidence>
<evidence type="ECO:0000256" key="8">
    <source>
        <dbReference type="ARBA" id="ARBA00022692"/>
    </source>
</evidence>
<keyword evidence="8 21" id="KW-0812">Transmembrane</keyword>
<dbReference type="CDD" id="cd14066">
    <property type="entry name" value="STKc_IRAK"/>
    <property type="match status" value="1"/>
</dbReference>
<organism evidence="24 25">
    <name type="scientific">Trapa natans</name>
    <name type="common">Water chestnut</name>
    <dbReference type="NCBI Taxonomy" id="22666"/>
    <lineage>
        <taxon>Eukaryota</taxon>
        <taxon>Viridiplantae</taxon>
        <taxon>Streptophyta</taxon>
        <taxon>Embryophyta</taxon>
        <taxon>Tracheophyta</taxon>
        <taxon>Spermatophyta</taxon>
        <taxon>Magnoliopsida</taxon>
        <taxon>eudicotyledons</taxon>
        <taxon>Gunneridae</taxon>
        <taxon>Pentapetalae</taxon>
        <taxon>rosids</taxon>
        <taxon>malvids</taxon>
        <taxon>Myrtales</taxon>
        <taxon>Lythraceae</taxon>
        <taxon>Trapa</taxon>
    </lineage>
</organism>
<dbReference type="SUPFAM" id="SSF56112">
    <property type="entry name" value="Protein kinase-like (PK-like)"/>
    <property type="match status" value="1"/>
</dbReference>
<evidence type="ECO:0000256" key="18">
    <source>
        <dbReference type="ARBA" id="ARBA00047899"/>
    </source>
</evidence>
<dbReference type="Gene3D" id="3.30.200.20">
    <property type="entry name" value="Phosphorylase Kinase, domain 1"/>
    <property type="match status" value="1"/>
</dbReference>
<keyword evidence="7" id="KW-0808">Transferase</keyword>
<evidence type="ECO:0000256" key="2">
    <source>
        <dbReference type="ARBA" id="ARBA00008536"/>
    </source>
</evidence>
<evidence type="ECO:0000256" key="19">
    <source>
        <dbReference type="ARBA" id="ARBA00048679"/>
    </source>
</evidence>
<keyword evidence="17" id="KW-0325">Glycoprotein</keyword>
<evidence type="ECO:0000259" key="23">
    <source>
        <dbReference type="PROSITE" id="PS50011"/>
    </source>
</evidence>
<comment type="similarity">
    <text evidence="2">In the N-terminal section; belongs to the leguminous lectin family.</text>
</comment>
<keyword evidence="5" id="KW-1003">Cell membrane</keyword>
<keyword evidence="14 21" id="KW-1133">Transmembrane helix</keyword>
<feature type="chain" id="PRO_5042971906" description="non-specific serine/threonine protein kinase" evidence="22">
    <location>
        <begin position="28"/>
        <end position="684"/>
    </location>
</feature>
<keyword evidence="6" id="KW-0723">Serine/threonine-protein kinase</keyword>
<evidence type="ECO:0000256" key="16">
    <source>
        <dbReference type="ARBA" id="ARBA00023170"/>
    </source>
</evidence>
<dbReference type="InterPro" id="IPR000719">
    <property type="entry name" value="Prot_kinase_dom"/>
</dbReference>
<feature type="binding site" evidence="20">
    <location>
        <position position="384"/>
    </location>
    <ligand>
        <name>ATP</name>
        <dbReference type="ChEBI" id="CHEBI:30616"/>
    </ligand>
</feature>
<comment type="subcellular location">
    <subcellularLocation>
        <location evidence="1">Cell membrane</location>
        <topology evidence="1">Single-pass type I membrane protein</topology>
    </subcellularLocation>
</comment>
<keyword evidence="25" id="KW-1185">Reference proteome</keyword>
<dbReference type="InterPro" id="IPR050528">
    <property type="entry name" value="L-type_Lectin-RKs"/>
</dbReference>
<evidence type="ECO:0000256" key="1">
    <source>
        <dbReference type="ARBA" id="ARBA00004251"/>
    </source>
</evidence>
<dbReference type="Pfam" id="PF00139">
    <property type="entry name" value="Lectin_legB"/>
    <property type="match status" value="1"/>
</dbReference>
<dbReference type="PANTHER" id="PTHR27007">
    <property type="match status" value="1"/>
</dbReference>
<comment type="caution">
    <text evidence="24">The sequence shown here is derived from an EMBL/GenBank/DDBJ whole genome shotgun (WGS) entry which is preliminary data.</text>
</comment>
<evidence type="ECO:0000256" key="7">
    <source>
        <dbReference type="ARBA" id="ARBA00022679"/>
    </source>
</evidence>
<keyword evidence="15 21" id="KW-0472">Membrane</keyword>
<dbReference type="EC" id="2.7.11.1" evidence="4"/>
<dbReference type="PROSITE" id="PS50011">
    <property type="entry name" value="PROTEIN_KINASE_DOM"/>
    <property type="match status" value="1"/>
</dbReference>
<dbReference type="EMBL" id="JAXQNO010000018">
    <property type="protein sequence ID" value="KAK4776652.1"/>
    <property type="molecule type" value="Genomic_DNA"/>
</dbReference>
<feature type="domain" description="Protein kinase" evidence="23">
    <location>
        <begin position="355"/>
        <end position="631"/>
    </location>
</feature>
<dbReference type="FunFam" id="2.60.120.200:FF:000051">
    <property type="entry name" value="L-type lectin-domain containing receptor kinase V.9"/>
    <property type="match status" value="1"/>
</dbReference>
<dbReference type="InterPro" id="IPR013320">
    <property type="entry name" value="ConA-like_dom_sf"/>
</dbReference>
<dbReference type="GO" id="GO:0005886">
    <property type="term" value="C:plasma membrane"/>
    <property type="evidence" value="ECO:0007669"/>
    <property type="project" value="UniProtKB-SubCell"/>
</dbReference>
<dbReference type="PROSITE" id="PS00108">
    <property type="entry name" value="PROTEIN_KINASE_ST"/>
    <property type="match status" value="1"/>
</dbReference>
<evidence type="ECO:0000256" key="22">
    <source>
        <dbReference type="SAM" id="SignalP"/>
    </source>
</evidence>
<keyword evidence="9 22" id="KW-0732">Signal</keyword>
<evidence type="ECO:0000256" key="20">
    <source>
        <dbReference type="PROSITE-ProRule" id="PRU10141"/>
    </source>
</evidence>
<keyword evidence="16" id="KW-0675">Receptor</keyword>
<reference evidence="24 25" key="1">
    <citation type="journal article" date="2023" name="Hortic Res">
        <title>Pangenome of water caltrop reveals structural variations and asymmetric subgenome divergence after allopolyploidization.</title>
        <authorList>
            <person name="Zhang X."/>
            <person name="Chen Y."/>
            <person name="Wang L."/>
            <person name="Yuan Y."/>
            <person name="Fang M."/>
            <person name="Shi L."/>
            <person name="Lu R."/>
            <person name="Comes H.P."/>
            <person name="Ma Y."/>
            <person name="Chen Y."/>
            <person name="Huang G."/>
            <person name="Zhou Y."/>
            <person name="Zheng Z."/>
            <person name="Qiu Y."/>
        </authorList>
    </citation>
    <scope>NUCLEOTIDE SEQUENCE [LARGE SCALE GENOMIC DNA]</scope>
    <source>
        <strain evidence="24">F231</strain>
    </source>
</reference>
<evidence type="ECO:0000256" key="12">
    <source>
        <dbReference type="ARBA" id="ARBA00022777"/>
    </source>
</evidence>
<dbReference type="Pfam" id="PF00069">
    <property type="entry name" value="Pkinase"/>
    <property type="match status" value="1"/>
</dbReference>
<dbReference type="GO" id="GO:0005524">
    <property type="term" value="F:ATP binding"/>
    <property type="evidence" value="ECO:0007669"/>
    <property type="project" value="UniProtKB-UniRule"/>
</dbReference>
<proteinExistence type="inferred from homology"/>
<evidence type="ECO:0000256" key="6">
    <source>
        <dbReference type="ARBA" id="ARBA00022527"/>
    </source>
</evidence>
<dbReference type="GO" id="GO:0030246">
    <property type="term" value="F:carbohydrate binding"/>
    <property type="evidence" value="ECO:0007669"/>
    <property type="project" value="UniProtKB-KW"/>
</dbReference>